<dbReference type="CDD" id="cd02216">
    <property type="entry name" value="cupin_GDO-like_N"/>
    <property type="match status" value="1"/>
</dbReference>
<dbReference type="SUPFAM" id="SSF51182">
    <property type="entry name" value="RmlC-like cupins"/>
    <property type="match status" value="1"/>
</dbReference>
<evidence type="ECO:0000313" key="1">
    <source>
        <dbReference type="EMBL" id="SKA38598.1"/>
    </source>
</evidence>
<protein>
    <submittedName>
        <fullName evidence="1">Gentisate 1,2-dioxygenase</fullName>
    </submittedName>
</protein>
<dbReference type="EMBL" id="FUWJ01000016">
    <property type="protein sequence ID" value="SKA38598.1"/>
    <property type="molecule type" value="Genomic_DNA"/>
</dbReference>
<evidence type="ECO:0000313" key="2">
    <source>
        <dbReference type="Proteomes" id="UP000190092"/>
    </source>
</evidence>
<reference evidence="2" key="1">
    <citation type="submission" date="2017-02" db="EMBL/GenBank/DDBJ databases">
        <authorList>
            <person name="Varghese N."/>
            <person name="Submissions S."/>
        </authorList>
    </citation>
    <scope>NUCLEOTIDE SEQUENCE [LARGE SCALE GENOMIC DNA]</scope>
    <source>
        <strain evidence="2">ATCC 27094</strain>
    </source>
</reference>
<dbReference type="PANTHER" id="PTHR41517:SF1">
    <property type="entry name" value="CUPIN"/>
    <property type="match status" value="1"/>
</dbReference>
<dbReference type="STRING" id="225324.SAMN02745126_06061"/>
<keyword evidence="1" id="KW-0560">Oxidoreductase</keyword>
<gene>
    <name evidence="1" type="ORF">SAMN02745126_06061</name>
</gene>
<proteinExistence type="predicted"/>
<dbReference type="Proteomes" id="UP000190092">
    <property type="component" value="Unassembled WGS sequence"/>
</dbReference>
<dbReference type="GO" id="GO:0051213">
    <property type="term" value="F:dioxygenase activity"/>
    <property type="evidence" value="ECO:0007669"/>
    <property type="project" value="UniProtKB-KW"/>
</dbReference>
<name>A0A1T4TED2_9HYPH</name>
<dbReference type="RefSeq" id="WP_218191382.1">
    <property type="nucleotide sequence ID" value="NZ_FUWJ01000016.1"/>
</dbReference>
<dbReference type="PANTHER" id="PTHR41517">
    <property type="entry name" value="1,2-DIOXYGENASE PROTEIN-RELATED"/>
    <property type="match status" value="1"/>
</dbReference>
<dbReference type="AlphaFoldDB" id="A0A1T4TED2"/>
<accession>A0A1T4TED2</accession>
<dbReference type="InterPro" id="IPR047183">
    <property type="entry name" value="GDO-like"/>
</dbReference>
<sequence>MMPSSDGPNSPILAKGALYYDYASAANPIYAKIISPVPYRAFSPDFFESGPTRIQPLDLSEELGCPSPATSPALCANFIRISNGSIQTSAEATSQLFFVYRGTGRTEACGYSIFWKQGDFIVLPAHGQALHHSDGEAGLYWVHDAPLLRYLGATPSVERFPPTFYRHELAQAKLDQIAHDPAKAGANRVSVLLANELFPNTRTVTHTLWAMFGLLPKDKVQFPHRHESVALDFVIDCKPGCYTMIGTEIGDDGMIKNGRREDWKPGASFVTPPGYWHSHHNESGEDAHVLPIQDAGLHTFLRTLEITFSHPDHDRGSYISQRP</sequence>
<dbReference type="InterPro" id="IPR014710">
    <property type="entry name" value="RmlC-like_jellyroll"/>
</dbReference>
<dbReference type="InterPro" id="IPR011051">
    <property type="entry name" value="RmlC_Cupin_sf"/>
</dbReference>
<keyword evidence="1" id="KW-0223">Dioxygenase</keyword>
<organism evidence="1 2">
    <name type="scientific">Enhydrobacter aerosaccus</name>
    <dbReference type="NCBI Taxonomy" id="225324"/>
    <lineage>
        <taxon>Bacteria</taxon>
        <taxon>Pseudomonadati</taxon>
        <taxon>Pseudomonadota</taxon>
        <taxon>Alphaproteobacteria</taxon>
        <taxon>Hyphomicrobiales</taxon>
        <taxon>Enhydrobacter</taxon>
    </lineage>
</organism>
<dbReference type="Gene3D" id="2.60.120.10">
    <property type="entry name" value="Jelly Rolls"/>
    <property type="match status" value="2"/>
</dbReference>
<keyword evidence="2" id="KW-1185">Reference proteome</keyword>